<protein>
    <recommendedName>
        <fullName evidence="3">ATP-binding protein</fullName>
    </recommendedName>
</protein>
<dbReference type="EMBL" id="BAAALT010000059">
    <property type="protein sequence ID" value="GAA1801234.1"/>
    <property type="molecule type" value="Genomic_DNA"/>
</dbReference>
<evidence type="ECO:0000313" key="2">
    <source>
        <dbReference type="Proteomes" id="UP001500218"/>
    </source>
</evidence>
<dbReference type="Proteomes" id="UP001500218">
    <property type="component" value="Unassembled WGS sequence"/>
</dbReference>
<evidence type="ECO:0000313" key="1">
    <source>
        <dbReference type="EMBL" id="GAA1801234.1"/>
    </source>
</evidence>
<evidence type="ECO:0008006" key="3">
    <source>
        <dbReference type="Google" id="ProtNLM"/>
    </source>
</evidence>
<sequence length="648" mass="69986">MVSAAYDDLRLPALPGLDKELAVLTAWLCSEELSPDRHFTPAHTDLARNPTSGEVRTLMSADHEWSPDDAGVVFVTGHGVRKHGRHWLAFRDTRLDNVFGTAVETAQFVGAMATRSYDNLLVIVDACYSGATGEATIAFDTPIPEHCLVLASAGANQPAYVGTLTGVIGEILAELRSDAPSPFGDQPYLREDHFFTEVNERLKAHGQHLVPLGHRLLTARPNRCLPNPRHRPDTVQPSRRDLAIRADDLAAHWDPRSRGVVSAGELGWLFTGRADLMRQLIAAASGPAGTTVVTGRAGCGKSAVLSRLVTLSDPGFIDNHAMQVAVIPDDLKPSPNAVDVAVLATGKLSADIFAQVLYALDIPLAASVGTVPSLADMRTAWATRPSKDTGLVTVVVDAVDEAADPGSLIDDVLTSLAADGGIRLIIGVRAPSPDEPRPEPPTAALSDLIAERLAATRLQIDRPPLWRVDDLADYVAQTLTQADHSPYRHLVVDKLAEVARRIAADAGSSFLIARLAASQLATRPEMVDMDSAAWQHAIRAGVVGMFGENLRTSLGQDDRERVVDLLRAVAFAFGRGLPWYQIWPRVANAVSLNGRAYGDADIRWLLQSPLSGYLVTDTEDDATVYRLFHDELRTALRVHAHELLQAQP</sequence>
<gene>
    <name evidence="1" type="ORF">GCM10009682_23750</name>
</gene>
<organism evidence="1 2">
    <name type="scientific">Luedemannella flava</name>
    <dbReference type="NCBI Taxonomy" id="349316"/>
    <lineage>
        <taxon>Bacteria</taxon>
        <taxon>Bacillati</taxon>
        <taxon>Actinomycetota</taxon>
        <taxon>Actinomycetes</taxon>
        <taxon>Micromonosporales</taxon>
        <taxon>Micromonosporaceae</taxon>
        <taxon>Luedemannella</taxon>
    </lineage>
</organism>
<proteinExistence type="predicted"/>
<dbReference type="InterPro" id="IPR027417">
    <property type="entry name" value="P-loop_NTPase"/>
</dbReference>
<dbReference type="SUPFAM" id="SSF52540">
    <property type="entry name" value="P-loop containing nucleoside triphosphate hydrolases"/>
    <property type="match status" value="1"/>
</dbReference>
<keyword evidence="2" id="KW-1185">Reference proteome</keyword>
<reference evidence="1 2" key="1">
    <citation type="journal article" date="2019" name="Int. J. Syst. Evol. Microbiol.">
        <title>The Global Catalogue of Microorganisms (GCM) 10K type strain sequencing project: providing services to taxonomists for standard genome sequencing and annotation.</title>
        <authorList>
            <consortium name="The Broad Institute Genomics Platform"/>
            <consortium name="The Broad Institute Genome Sequencing Center for Infectious Disease"/>
            <person name="Wu L."/>
            <person name="Ma J."/>
        </authorList>
    </citation>
    <scope>NUCLEOTIDE SEQUENCE [LARGE SCALE GENOMIC DNA]</scope>
    <source>
        <strain evidence="1 2">JCM 13250</strain>
    </source>
</reference>
<accession>A0ABN2LWF6</accession>
<name>A0ABN2LWF6_9ACTN</name>
<comment type="caution">
    <text evidence="1">The sequence shown here is derived from an EMBL/GenBank/DDBJ whole genome shotgun (WGS) entry which is preliminary data.</text>
</comment>